<protein>
    <recommendedName>
        <fullName evidence="3">DUF6533 domain-containing protein</fullName>
    </recommendedName>
</protein>
<feature type="transmembrane region" description="Helical" evidence="2">
    <location>
        <begin position="201"/>
        <end position="222"/>
    </location>
</feature>
<dbReference type="OMA" id="NINDGHS"/>
<feature type="transmembrane region" description="Helical" evidence="2">
    <location>
        <begin position="81"/>
        <end position="101"/>
    </location>
</feature>
<dbReference type="OrthoDB" id="3341843at2759"/>
<evidence type="ECO:0000256" key="2">
    <source>
        <dbReference type="SAM" id="Phobius"/>
    </source>
</evidence>
<dbReference type="Pfam" id="PF20151">
    <property type="entry name" value="DUF6533"/>
    <property type="match status" value="1"/>
</dbReference>
<feature type="domain" description="DUF6533" evidence="3">
    <location>
        <begin position="16"/>
        <end position="60"/>
    </location>
</feature>
<keyword evidence="2" id="KW-0472">Membrane</keyword>
<feature type="region of interest" description="Disordered" evidence="1">
    <location>
        <begin position="267"/>
        <end position="293"/>
    </location>
</feature>
<dbReference type="InterPro" id="IPR045340">
    <property type="entry name" value="DUF6533"/>
</dbReference>
<organism evidence="4 5">
    <name type="scientific">Armillaria gallica</name>
    <name type="common">Bulbous honey fungus</name>
    <name type="synonym">Armillaria bulbosa</name>
    <dbReference type="NCBI Taxonomy" id="47427"/>
    <lineage>
        <taxon>Eukaryota</taxon>
        <taxon>Fungi</taxon>
        <taxon>Dikarya</taxon>
        <taxon>Basidiomycota</taxon>
        <taxon>Agaricomycotina</taxon>
        <taxon>Agaricomycetes</taxon>
        <taxon>Agaricomycetidae</taxon>
        <taxon>Agaricales</taxon>
        <taxon>Marasmiineae</taxon>
        <taxon>Physalacriaceae</taxon>
        <taxon>Armillaria</taxon>
    </lineage>
</organism>
<feature type="transmembrane region" description="Helical" evidence="2">
    <location>
        <begin position="113"/>
        <end position="136"/>
    </location>
</feature>
<dbReference type="Proteomes" id="UP000217790">
    <property type="component" value="Unassembled WGS sequence"/>
</dbReference>
<reference evidence="5" key="1">
    <citation type="journal article" date="2017" name="Nat. Ecol. Evol.">
        <title>Genome expansion and lineage-specific genetic innovations in the forest pathogenic fungi Armillaria.</title>
        <authorList>
            <person name="Sipos G."/>
            <person name="Prasanna A.N."/>
            <person name="Walter M.C."/>
            <person name="O'Connor E."/>
            <person name="Balint B."/>
            <person name="Krizsan K."/>
            <person name="Kiss B."/>
            <person name="Hess J."/>
            <person name="Varga T."/>
            <person name="Slot J."/>
            <person name="Riley R."/>
            <person name="Boka B."/>
            <person name="Rigling D."/>
            <person name="Barry K."/>
            <person name="Lee J."/>
            <person name="Mihaltcheva S."/>
            <person name="LaButti K."/>
            <person name="Lipzen A."/>
            <person name="Waldron R."/>
            <person name="Moloney N.M."/>
            <person name="Sperisen C."/>
            <person name="Kredics L."/>
            <person name="Vagvoelgyi C."/>
            <person name="Patrignani A."/>
            <person name="Fitzpatrick D."/>
            <person name="Nagy I."/>
            <person name="Doyle S."/>
            <person name="Anderson J.B."/>
            <person name="Grigoriev I.V."/>
            <person name="Gueldener U."/>
            <person name="Muensterkoetter M."/>
            <person name="Nagy L.G."/>
        </authorList>
    </citation>
    <scope>NUCLEOTIDE SEQUENCE [LARGE SCALE GENOMIC DNA]</scope>
    <source>
        <strain evidence="5">Ar21-2</strain>
    </source>
</reference>
<dbReference type="InParanoid" id="A0A2H3DI60"/>
<keyword evidence="2" id="KW-1133">Transmembrane helix</keyword>
<evidence type="ECO:0000313" key="5">
    <source>
        <dbReference type="Proteomes" id="UP000217790"/>
    </source>
</evidence>
<name>A0A2H3DI60_ARMGA</name>
<evidence type="ECO:0000313" key="4">
    <source>
        <dbReference type="EMBL" id="PBK88767.1"/>
    </source>
</evidence>
<dbReference type="EMBL" id="KZ293671">
    <property type="protein sequence ID" value="PBK88767.1"/>
    <property type="molecule type" value="Genomic_DNA"/>
</dbReference>
<accession>A0A2H3DI60</accession>
<dbReference type="AlphaFoldDB" id="A0A2H3DI60"/>
<evidence type="ECO:0000256" key="1">
    <source>
        <dbReference type="SAM" id="MobiDB-lite"/>
    </source>
</evidence>
<sequence>MSLTTPGSNSSSYHSFIASVTVLVYDLLLLLPTEIDYVWLPRPLHSHLPLFILNRYLPLINAAVITNLLHNSSAAKCRLLYTISGALGIAGIFASQTILMIRTYAIWNRHKRVLWCFIGTAAFCFTATVVSLVMILKTNKVVELYDHRHTDCLSQSSNMPIFLYIPVLVSETIIASLTFFKGVQHLRNSNHPFIKELYVSGMLFYACLLPLTLANIILPMWAHNVSPFLGFYQNIFHSILSNRIMLIILTLRHYPIEELHSGDVELTDITSDGPESRNDVENAPGITPRSDGRIQPTVEINCA</sequence>
<proteinExistence type="predicted"/>
<keyword evidence="5" id="KW-1185">Reference proteome</keyword>
<feature type="transmembrane region" description="Helical" evidence="2">
    <location>
        <begin position="12"/>
        <end position="31"/>
    </location>
</feature>
<feature type="transmembrane region" description="Helical" evidence="2">
    <location>
        <begin position="161"/>
        <end position="180"/>
    </location>
</feature>
<keyword evidence="2" id="KW-0812">Transmembrane</keyword>
<evidence type="ECO:0000259" key="3">
    <source>
        <dbReference type="Pfam" id="PF20151"/>
    </source>
</evidence>
<gene>
    <name evidence="4" type="ORF">ARMGADRAFT_1167921</name>
</gene>